<comment type="caution">
    <text evidence="2">The sequence shown here is derived from an EMBL/GenBank/DDBJ whole genome shotgun (WGS) entry which is preliminary data.</text>
</comment>
<dbReference type="EMBL" id="WHUW01000303">
    <property type="protein sequence ID" value="KAF8415664.1"/>
    <property type="molecule type" value="Genomic_DNA"/>
</dbReference>
<proteinExistence type="predicted"/>
<keyword evidence="3" id="KW-1185">Reference proteome</keyword>
<reference evidence="2" key="1">
    <citation type="submission" date="2019-10" db="EMBL/GenBank/DDBJ databases">
        <authorList>
            <consortium name="DOE Joint Genome Institute"/>
            <person name="Kuo A."/>
            <person name="Miyauchi S."/>
            <person name="Kiss E."/>
            <person name="Drula E."/>
            <person name="Kohler A."/>
            <person name="Sanchez-Garcia M."/>
            <person name="Andreopoulos B."/>
            <person name="Barry K.W."/>
            <person name="Bonito G."/>
            <person name="Buee M."/>
            <person name="Carver A."/>
            <person name="Chen C."/>
            <person name="Cichocki N."/>
            <person name="Clum A."/>
            <person name="Culley D."/>
            <person name="Crous P.W."/>
            <person name="Fauchery L."/>
            <person name="Girlanda M."/>
            <person name="Hayes R."/>
            <person name="Keri Z."/>
            <person name="LaButti K."/>
            <person name="Lipzen A."/>
            <person name="Lombard V."/>
            <person name="Magnuson J."/>
            <person name="Maillard F."/>
            <person name="Morin E."/>
            <person name="Murat C."/>
            <person name="Nolan M."/>
            <person name="Ohm R."/>
            <person name="Pangilinan J."/>
            <person name="Pereira M."/>
            <person name="Perotto S."/>
            <person name="Peter M."/>
            <person name="Riley R."/>
            <person name="Sitrit Y."/>
            <person name="Stielow B."/>
            <person name="Szollosi G."/>
            <person name="Zifcakova L."/>
            <person name="Stursova M."/>
            <person name="Spatafora J.W."/>
            <person name="Tedersoo L."/>
            <person name="Vaario L.-M."/>
            <person name="Yamada A."/>
            <person name="Yan M."/>
            <person name="Wang P."/>
            <person name="Xu J."/>
            <person name="Bruns T."/>
            <person name="Baldrian P."/>
            <person name="Vilgalys R."/>
            <person name="Henrissat B."/>
            <person name="Grigoriev I.V."/>
            <person name="Hibbett D."/>
            <person name="Nagy L.G."/>
            <person name="Martin F.M."/>
        </authorList>
    </citation>
    <scope>NUCLEOTIDE SEQUENCE</scope>
    <source>
        <strain evidence="2">BED1</strain>
    </source>
</reference>
<reference evidence="2" key="2">
    <citation type="journal article" date="2020" name="Nat. Commun.">
        <title>Large-scale genome sequencing of mycorrhizal fungi provides insights into the early evolution of symbiotic traits.</title>
        <authorList>
            <person name="Miyauchi S."/>
            <person name="Kiss E."/>
            <person name="Kuo A."/>
            <person name="Drula E."/>
            <person name="Kohler A."/>
            <person name="Sanchez-Garcia M."/>
            <person name="Morin E."/>
            <person name="Andreopoulos B."/>
            <person name="Barry K.W."/>
            <person name="Bonito G."/>
            <person name="Buee M."/>
            <person name="Carver A."/>
            <person name="Chen C."/>
            <person name="Cichocki N."/>
            <person name="Clum A."/>
            <person name="Culley D."/>
            <person name="Crous P.W."/>
            <person name="Fauchery L."/>
            <person name="Girlanda M."/>
            <person name="Hayes R.D."/>
            <person name="Keri Z."/>
            <person name="LaButti K."/>
            <person name="Lipzen A."/>
            <person name="Lombard V."/>
            <person name="Magnuson J."/>
            <person name="Maillard F."/>
            <person name="Murat C."/>
            <person name="Nolan M."/>
            <person name="Ohm R.A."/>
            <person name="Pangilinan J."/>
            <person name="Pereira M.F."/>
            <person name="Perotto S."/>
            <person name="Peter M."/>
            <person name="Pfister S."/>
            <person name="Riley R."/>
            <person name="Sitrit Y."/>
            <person name="Stielow J.B."/>
            <person name="Szollosi G."/>
            <person name="Zifcakova L."/>
            <person name="Stursova M."/>
            <person name="Spatafora J.W."/>
            <person name="Tedersoo L."/>
            <person name="Vaario L.M."/>
            <person name="Yamada A."/>
            <person name="Yan M."/>
            <person name="Wang P."/>
            <person name="Xu J."/>
            <person name="Bruns T."/>
            <person name="Baldrian P."/>
            <person name="Vilgalys R."/>
            <person name="Dunand C."/>
            <person name="Henrissat B."/>
            <person name="Grigoriev I.V."/>
            <person name="Hibbett D."/>
            <person name="Nagy L.G."/>
            <person name="Martin F.M."/>
        </authorList>
    </citation>
    <scope>NUCLEOTIDE SEQUENCE</scope>
    <source>
        <strain evidence="2">BED1</strain>
    </source>
</reference>
<evidence type="ECO:0000313" key="2">
    <source>
        <dbReference type="EMBL" id="KAF8415664.1"/>
    </source>
</evidence>
<protein>
    <submittedName>
        <fullName evidence="2">Uncharacterized protein</fullName>
    </submittedName>
</protein>
<feature type="region of interest" description="Disordered" evidence="1">
    <location>
        <begin position="177"/>
        <end position="198"/>
    </location>
</feature>
<accession>A0AAD4BBH4</accession>
<evidence type="ECO:0000313" key="3">
    <source>
        <dbReference type="Proteomes" id="UP001194468"/>
    </source>
</evidence>
<organism evidence="2 3">
    <name type="scientific">Boletus edulis BED1</name>
    <dbReference type="NCBI Taxonomy" id="1328754"/>
    <lineage>
        <taxon>Eukaryota</taxon>
        <taxon>Fungi</taxon>
        <taxon>Dikarya</taxon>
        <taxon>Basidiomycota</taxon>
        <taxon>Agaricomycotina</taxon>
        <taxon>Agaricomycetes</taxon>
        <taxon>Agaricomycetidae</taxon>
        <taxon>Boletales</taxon>
        <taxon>Boletineae</taxon>
        <taxon>Boletaceae</taxon>
        <taxon>Boletoideae</taxon>
        <taxon>Boletus</taxon>
    </lineage>
</organism>
<name>A0AAD4BBH4_BOLED</name>
<evidence type="ECO:0000256" key="1">
    <source>
        <dbReference type="SAM" id="MobiDB-lite"/>
    </source>
</evidence>
<dbReference type="Proteomes" id="UP001194468">
    <property type="component" value="Unassembled WGS sequence"/>
</dbReference>
<dbReference type="AlphaFoldDB" id="A0AAD4BBH4"/>
<sequence length="198" mass="22185">MPSYVCESCASDFDEKNLYINHYKKCVTTVAVTTYSGEKMTLHRNENKVFLCYCSHPACPKSAGFTRSEGLLKHMKRLKTTWIGAEKKTPSNQPTSVTITKASKQCIRIIIIRVISMTGVYGSDLRTGHQNQRKQWYRVMKSPSLHGDDVSMASSNIGSPRISSEANLDDIDMQSTYSSVPASPRMYPMPSLMTTKDP</sequence>
<gene>
    <name evidence="2" type="ORF">L210DRAFT_3512239</name>
</gene>